<comment type="similarity">
    <text evidence="1 5">Belongs to the universal ribosomal protein uL4 family.</text>
</comment>
<evidence type="ECO:0000313" key="7">
    <source>
        <dbReference type="EMBL" id="ODA30404.1"/>
    </source>
</evidence>
<dbReference type="STRING" id="1841610.A6X21_00595"/>
<keyword evidence="5" id="KW-0699">rRNA-binding</keyword>
<organism evidence="7 8">
    <name type="scientific">Planctopirus hydrillae</name>
    <dbReference type="NCBI Taxonomy" id="1841610"/>
    <lineage>
        <taxon>Bacteria</taxon>
        <taxon>Pseudomonadati</taxon>
        <taxon>Planctomycetota</taxon>
        <taxon>Planctomycetia</taxon>
        <taxon>Planctomycetales</taxon>
        <taxon>Planctomycetaceae</taxon>
        <taxon>Planctopirus</taxon>
    </lineage>
</organism>
<dbReference type="AlphaFoldDB" id="A0A1C3EB29"/>
<evidence type="ECO:0000256" key="6">
    <source>
        <dbReference type="SAM" id="MobiDB-lite"/>
    </source>
</evidence>
<comment type="function">
    <text evidence="5">One of the primary rRNA binding proteins, this protein initially binds near the 5'-end of the 23S rRNA. It is important during the early stages of 50S assembly. It makes multiple contacts with different domains of the 23S rRNA in the assembled 50S subunit and ribosome.</text>
</comment>
<keyword evidence="2 5" id="KW-0689">Ribosomal protein</keyword>
<comment type="caution">
    <text evidence="7">The sequence shown here is derived from an EMBL/GenBank/DDBJ whole genome shotgun (WGS) entry which is preliminary data.</text>
</comment>
<dbReference type="InterPro" id="IPR002136">
    <property type="entry name" value="Ribosomal_uL4"/>
</dbReference>
<keyword evidence="8" id="KW-1185">Reference proteome</keyword>
<gene>
    <name evidence="5" type="primary">rplD</name>
    <name evidence="7" type="ORF">A6X21_00595</name>
</gene>
<dbReference type="HAMAP" id="MF_01328_B">
    <property type="entry name" value="Ribosomal_uL4_B"/>
    <property type="match status" value="1"/>
</dbReference>
<evidence type="ECO:0000256" key="1">
    <source>
        <dbReference type="ARBA" id="ARBA00010528"/>
    </source>
</evidence>
<evidence type="ECO:0000256" key="3">
    <source>
        <dbReference type="ARBA" id="ARBA00023274"/>
    </source>
</evidence>
<dbReference type="Proteomes" id="UP000094828">
    <property type="component" value="Unassembled WGS sequence"/>
</dbReference>
<dbReference type="RefSeq" id="WP_068848624.1">
    <property type="nucleotide sequence ID" value="NZ_LYDR01000110.1"/>
</dbReference>
<feature type="compositionally biased region" description="Basic residues" evidence="6">
    <location>
        <begin position="64"/>
        <end position="87"/>
    </location>
</feature>
<keyword evidence="3 5" id="KW-0687">Ribonucleoprotein</keyword>
<comment type="function">
    <text evidence="5">Forms part of the polypeptide exit tunnel.</text>
</comment>
<dbReference type="GO" id="GO:1990904">
    <property type="term" value="C:ribonucleoprotein complex"/>
    <property type="evidence" value="ECO:0007669"/>
    <property type="project" value="UniProtKB-KW"/>
</dbReference>
<dbReference type="GO" id="GO:0019843">
    <property type="term" value="F:rRNA binding"/>
    <property type="evidence" value="ECO:0007669"/>
    <property type="project" value="UniProtKB-UniRule"/>
</dbReference>
<dbReference type="Gene3D" id="3.40.1370.10">
    <property type="match status" value="1"/>
</dbReference>
<dbReference type="GO" id="GO:0005840">
    <property type="term" value="C:ribosome"/>
    <property type="evidence" value="ECO:0007669"/>
    <property type="project" value="UniProtKB-KW"/>
</dbReference>
<dbReference type="EMBL" id="LYDR01000110">
    <property type="protein sequence ID" value="ODA30404.1"/>
    <property type="molecule type" value="Genomic_DNA"/>
</dbReference>
<evidence type="ECO:0000256" key="2">
    <source>
        <dbReference type="ARBA" id="ARBA00022980"/>
    </source>
</evidence>
<name>A0A1C3EB29_9PLAN</name>
<sequence>MISLPIHTSTGEATGRNYEFDPAELADSINKQLLHDAVVMYQANLRQGTFKSKSRAEIAGSKQKLFKQKGTGRARQGNKRQPVRRGGGHAFAKRPTDFSYRLPRKALQLATRMALLGKFQDNEVTIIESLALEAPKTKVVASLLNKLGLESKSCLISIPTHDSNVWKSARNIPKVGVSPASGLNAYQLLLRKQLVVTTDALDLLRKPAE</sequence>
<reference evidence="7 8" key="1">
    <citation type="submission" date="2016-05" db="EMBL/GenBank/DDBJ databases">
        <title>Genomic and physiological characterization of Planctopirus sp. isolated from fresh water lake.</title>
        <authorList>
            <person name="Subhash Y."/>
            <person name="Ramana C."/>
        </authorList>
    </citation>
    <scope>NUCLEOTIDE SEQUENCE [LARGE SCALE GENOMIC DNA]</scope>
    <source>
        <strain evidence="7 8">JC280</strain>
    </source>
</reference>
<feature type="region of interest" description="Disordered" evidence="6">
    <location>
        <begin position="63"/>
        <end position="94"/>
    </location>
</feature>
<evidence type="ECO:0000256" key="5">
    <source>
        <dbReference type="HAMAP-Rule" id="MF_01328"/>
    </source>
</evidence>
<dbReference type="NCBIfam" id="TIGR03953">
    <property type="entry name" value="rplD_bact"/>
    <property type="match status" value="1"/>
</dbReference>
<evidence type="ECO:0000256" key="4">
    <source>
        <dbReference type="ARBA" id="ARBA00035244"/>
    </source>
</evidence>
<dbReference type="GO" id="GO:0003735">
    <property type="term" value="F:structural constituent of ribosome"/>
    <property type="evidence" value="ECO:0007669"/>
    <property type="project" value="InterPro"/>
</dbReference>
<evidence type="ECO:0000313" key="8">
    <source>
        <dbReference type="Proteomes" id="UP000094828"/>
    </source>
</evidence>
<dbReference type="InterPro" id="IPR013005">
    <property type="entry name" value="Ribosomal_uL4-like"/>
</dbReference>
<keyword evidence="5" id="KW-0694">RNA-binding</keyword>
<protein>
    <recommendedName>
        <fullName evidence="4 5">Large ribosomal subunit protein uL4</fullName>
    </recommendedName>
</protein>
<comment type="subunit">
    <text evidence="5">Part of the 50S ribosomal subunit.</text>
</comment>
<dbReference type="GO" id="GO:0006412">
    <property type="term" value="P:translation"/>
    <property type="evidence" value="ECO:0007669"/>
    <property type="project" value="UniProtKB-UniRule"/>
</dbReference>
<dbReference type="InterPro" id="IPR023574">
    <property type="entry name" value="Ribosomal_uL4_dom_sf"/>
</dbReference>
<dbReference type="PANTHER" id="PTHR10746:SF6">
    <property type="entry name" value="LARGE RIBOSOMAL SUBUNIT PROTEIN UL4M"/>
    <property type="match status" value="1"/>
</dbReference>
<proteinExistence type="inferred from homology"/>
<accession>A0A1C3EB29</accession>
<dbReference type="SUPFAM" id="SSF52166">
    <property type="entry name" value="Ribosomal protein L4"/>
    <property type="match status" value="1"/>
</dbReference>
<dbReference type="PANTHER" id="PTHR10746">
    <property type="entry name" value="50S RIBOSOMAL PROTEIN L4"/>
    <property type="match status" value="1"/>
</dbReference>
<dbReference type="Pfam" id="PF00573">
    <property type="entry name" value="Ribosomal_L4"/>
    <property type="match status" value="1"/>
</dbReference>
<dbReference type="OrthoDB" id="9803201at2"/>